<dbReference type="InterPro" id="IPR013216">
    <property type="entry name" value="Methyltransf_11"/>
</dbReference>
<proteinExistence type="inferred from homology"/>
<keyword evidence="6 8" id="KW-0949">S-adenosyl-L-methionine</keyword>
<dbReference type="GO" id="GO:0008757">
    <property type="term" value="F:S-adenosylmethionine-dependent methyltransferase activity"/>
    <property type="evidence" value="ECO:0007669"/>
    <property type="project" value="InterPro"/>
</dbReference>
<dbReference type="GO" id="GO:0010340">
    <property type="term" value="F:carboxyl-O-methyltransferase activity"/>
    <property type="evidence" value="ECO:0007669"/>
    <property type="project" value="UniProtKB-UniRule"/>
</dbReference>
<reference evidence="10 11" key="1">
    <citation type="submission" date="2016-01" db="EMBL/GenBank/DDBJ databases">
        <title>Genome sequence of Ca. Arsenophonus lipopteni, the exclusive symbiont of a blood sucking fly Lipoptena cervi (Diptera: Hippoboscidae).</title>
        <authorList>
            <person name="Novakova E."/>
            <person name="Hypsa V."/>
            <person name="Nguyen P."/>
            <person name="Husnik F."/>
            <person name="Darby A.C."/>
        </authorList>
    </citation>
    <scope>NUCLEOTIDE SEQUENCE [LARGE SCALE GENOMIC DNA]</scope>
    <source>
        <strain evidence="10 11">CB</strain>
    </source>
</reference>
<evidence type="ECO:0000256" key="5">
    <source>
        <dbReference type="ARBA" id="ARBA00022679"/>
    </source>
</evidence>
<dbReference type="GO" id="GO:0032259">
    <property type="term" value="P:methylation"/>
    <property type="evidence" value="ECO:0007669"/>
    <property type="project" value="UniProtKB-KW"/>
</dbReference>
<protein>
    <recommendedName>
        <fullName evidence="3 8">Malonyl-[acyl-carrier protein] O-methyltransferase</fullName>
        <shortName evidence="8">Malonyl-ACP O-methyltransferase</shortName>
        <ecNumber evidence="3 8">2.1.1.197</ecNumber>
    </recommendedName>
    <alternativeName>
        <fullName evidence="8">Biotin synthesis protein BioC</fullName>
    </alternativeName>
</protein>
<evidence type="ECO:0000313" key="10">
    <source>
        <dbReference type="EMBL" id="AMA64857.1"/>
    </source>
</evidence>
<dbReference type="STRING" id="634113.AUT07_00275"/>
<evidence type="ECO:0000256" key="6">
    <source>
        <dbReference type="ARBA" id="ARBA00022691"/>
    </source>
</evidence>
<keyword evidence="7 8" id="KW-0093">Biotin biosynthesis</keyword>
<keyword evidence="11" id="KW-1185">Reference proteome</keyword>
<comment type="catalytic activity">
    <reaction evidence="1 8">
        <text>malonyl-[ACP] + S-adenosyl-L-methionine = malonyl-[ACP] methyl ester + S-adenosyl-L-homocysteine</text>
        <dbReference type="Rhea" id="RHEA:17105"/>
        <dbReference type="Rhea" id="RHEA-COMP:9623"/>
        <dbReference type="Rhea" id="RHEA-COMP:9954"/>
        <dbReference type="ChEBI" id="CHEBI:57856"/>
        <dbReference type="ChEBI" id="CHEBI:59789"/>
        <dbReference type="ChEBI" id="CHEBI:78449"/>
        <dbReference type="ChEBI" id="CHEBI:78845"/>
        <dbReference type="EC" id="2.1.1.197"/>
    </reaction>
</comment>
<comment type="function">
    <text evidence="8">Converts the free carboxyl group of a malonyl-thioester to its methyl ester by transfer of a methyl group from S-adenosyl-L-methionine (SAM). It allows to synthesize pimeloyl-ACP via the fatty acid synthetic pathway.</text>
</comment>
<comment type="pathway">
    <text evidence="2 8">Cofactor biosynthesis; biotin biosynthesis.</text>
</comment>
<evidence type="ECO:0000256" key="3">
    <source>
        <dbReference type="ARBA" id="ARBA00012327"/>
    </source>
</evidence>
<dbReference type="Gene3D" id="3.40.50.150">
    <property type="entry name" value="Vaccinia Virus protein VP39"/>
    <property type="match status" value="1"/>
</dbReference>
<dbReference type="InterPro" id="IPR011814">
    <property type="entry name" value="BioC"/>
</dbReference>
<dbReference type="PANTHER" id="PTHR43861">
    <property type="entry name" value="TRANS-ACONITATE 2-METHYLTRANSFERASE-RELATED"/>
    <property type="match status" value="1"/>
</dbReference>
<keyword evidence="5 8" id="KW-0808">Transferase</keyword>
<dbReference type="AlphaFoldDB" id="A0A0X8CXT6"/>
<dbReference type="PATRIC" id="fig|634113.3.peg.266"/>
<dbReference type="InterPro" id="IPR029063">
    <property type="entry name" value="SAM-dependent_MTases_sf"/>
</dbReference>
<dbReference type="GO" id="GO:0102130">
    <property type="term" value="F:malonyl-CoA methyltransferase activity"/>
    <property type="evidence" value="ECO:0007669"/>
    <property type="project" value="UniProtKB-EC"/>
</dbReference>
<dbReference type="Proteomes" id="UP000069926">
    <property type="component" value="Chromosome"/>
</dbReference>
<evidence type="ECO:0000259" key="9">
    <source>
        <dbReference type="Pfam" id="PF08241"/>
    </source>
</evidence>
<dbReference type="PANTHER" id="PTHR43861:SF1">
    <property type="entry name" value="TRANS-ACONITATE 2-METHYLTRANSFERASE"/>
    <property type="match status" value="1"/>
</dbReference>
<dbReference type="RefSeq" id="WP_066283179.1">
    <property type="nucleotide sequence ID" value="NZ_CP013920.1"/>
</dbReference>
<evidence type="ECO:0000256" key="1">
    <source>
        <dbReference type="ARBA" id="ARBA00000852"/>
    </source>
</evidence>
<dbReference type="KEGG" id="asy:AUT07_00275"/>
<dbReference type="UniPathway" id="UPA00078"/>
<gene>
    <name evidence="8 10" type="primary">bioC</name>
    <name evidence="10" type="ORF">AUT07_00275</name>
</gene>
<dbReference type="NCBIfam" id="TIGR02072">
    <property type="entry name" value="BioC"/>
    <property type="match status" value="1"/>
</dbReference>
<name>A0A0X8CXT6_9GAMM</name>
<accession>A0A0X8CXT6</accession>
<evidence type="ECO:0000256" key="8">
    <source>
        <dbReference type="HAMAP-Rule" id="MF_00835"/>
    </source>
</evidence>
<evidence type="ECO:0000256" key="2">
    <source>
        <dbReference type="ARBA" id="ARBA00004746"/>
    </source>
</evidence>
<dbReference type="Pfam" id="PF08241">
    <property type="entry name" value="Methyltransf_11"/>
    <property type="match status" value="1"/>
</dbReference>
<evidence type="ECO:0000256" key="4">
    <source>
        <dbReference type="ARBA" id="ARBA00022603"/>
    </source>
</evidence>
<organism evidence="10 11">
    <name type="scientific">Candidatus Arsenophonus lipoptenae</name>
    <dbReference type="NCBI Taxonomy" id="634113"/>
    <lineage>
        <taxon>Bacteria</taxon>
        <taxon>Pseudomonadati</taxon>
        <taxon>Pseudomonadota</taxon>
        <taxon>Gammaproteobacteria</taxon>
        <taxon>Enterobacterales</taxon>
        <taxon>Morganellaceae</taxon>
        <taxon>Arsenophonus</taxon>
    </lineage>
</organism>
<dbReference type="CDD" id="cd02440">
    <property type="entry name" value="AdoMet_MTases"/>
    <property type="match status" value="1"/>
</dbReference>
<evidence type="ECO:0000256" key="7">
    <source>
        <dbReference type="ARBA" id="ARBA00022756"/>
    </source>
</evidence>
<dbReference type="GO" id="GO:0009102">
    <property type="term" value="P:biotin biosynthetic process"/>
    <property type="evidence" value="ECO:0007669"/>
    <property type="project" value="UniProtKB-UniRule"/>
</dbReference>
<evidence type="ECO:0000313" key="11">
    <source>
        <dbReference type="Proteomes" id="UP000069926"/>
    </source>
</evidence>
<feature type="domain" description="Methyltransferase type 11" evidence="9">
    <location>
        <begin position="49"/>
        <end position="138"/>
    </location>
</feature>
<dbReference type="HAMAP" id="MF_00835">
    <property type="entry name" value="BioC"/>
    <property type="match status" value="1"/>
</dbReference>
<dbReference type="OrthoDB" id="9760689at2"/>
<dbReference type="SUPFAM" id="SSF53335">
    <property type="entry name" value="S-adenosyl-L-methionine-dependent methyltransferases"/>
    <property type="match status" value="1"/>
</dbReference>
<dbReference type="EC" id="2.1.1.197" evidence="3 8"/>
<sequence length="254" mass="29071">MQTILTKKQAIAHAFGRAAKNYDNIALFQQQSGQYLFNCLSSIPSNIILDVGCGTGYFSDQWRLTGKQVIALDLSAAMLAIAQQKKVAKIYIQADMEYLPIADESIDLCFSHLAIQWCSNLYTPLSELYRITKKGGVIGFSTLIDGSLKELQQCWKKIDNNKHINSFMTFQQIKQTCHSWKYSLKKQSWLLTYPSFICLLRSIKGVGATYLINGRQQQGLMTKNQLEKLIDYYPHSNKQFPLTYNLVYGMLYRE</sequence>
<dbReference type="EMBL" id="CP013920">
    <property type="protein sequence ID" value="AMA64857.1"/>
    <property type="molecule type" value="Genomic_DNA"/>
</dbReference>
<keyword evidence="4 8" id="KW-0489">Methyltransferase</keyword>
<comment type="similarity">
    <text evidence="8">Belongs to the methyltransferase superfamily.</text>
</comment>